<dbReference type="GO" id="GO:0019838">
    <property type="term" value="F:growth factor binding"/>
    <property type="evidence" value="ECO:0007669"/>
    <property type="project" value="UniProtKB-KW"/>
</dbReference>
<dbReference type="PANTHER" id="PTHR15258:SF2">
    <property type="entry name" value="FIBROBLAST GROWTH FACTOR-BINDING PROTEIN 1"/>
    <property type="match status" value="1"/>
</dbReference>
<keyword evidence="4 7" id="KW-0732">Signal</keyword>
<dbReference type="Ensembl" id="ENSGACT00000047107.1">
    <property type="protein sequence ID" value="ENSGACP00000048798.1"/>
    <property type="gene ID" value="ENSGACG00000028771.1"/>
</dbReference>
<evidence type="ECO:0000313" key="9">
    <source>
        <dbReference type="Proteomes" id="UP000007635"/>
    </source>
</evidence>
<comment type="similarity">
    <text evidence="2">Belongs to the fibroblast growth factor-binding protein family.</text>
</comment>
<protein>
    <submittedName>
        <fullName evidence="8">Fibroblast growth factor binding protein 1b</fullName>
    </submittedName>
</protein>
<reference evidence="8" key="3">
    <citation type="submission" date="2025-09" db="UniProtKB">
        <authorList>
            <consortium name="Ensembl"/>
        </authorList>
    </citation>
    <scope>IDENTIFICATION</scope>
</reference>
<evidence type="ECO:0000256" key="6">
    <source>
        <dbReference type="ARBA" id="ARBA00023183"/>
    </source>
</evidence>
<dbReference type="GO" id="GO:0005576">
    <property type="term" value="C:extracellular region"/>
    <property type="evidence" value="ECO:0007669"/>
    <property type="project" value="UniProtKB-SubCell"/>
</dbReference>
<sequence length="212" mass="23220">MLLLRTVAPWMLLVFLGQQVSLSCGTRYTKGVQMSGYMPAASGRGKFLATDKMLCSWGTEDVGDTVRLSVRCKDQKTRVKGAVADLECQYNAKPQSCPGYRSDARGFWKQVARALKKLRGKVCKDGRALVRAGMCKRAPRDAHFKLDVPSPVASVEAADQEDREPLPTRSVSAAPTACGARADHWETAEEKCGSAWASVCNFLLSIVQRDEC</sequence>
<dbReference type="Pfam" id="PF06473">
    <property type="entry name" value="FGF-BP1"/>
    <property type="match status" value="1"/>
</dbReference>
<dbReference type="Proteomes" id="UP000007635">
    <property type="component" value="Chromosome IX"/>
</dbReference>
<dbReference type="GeneTree" id="ENSGT00940000154372"/>
<dbReference type="PROSITE" id="PS51257">
    <property type="entry name" value="PROKAR_LIPOPROTEIN"/>
    <property type="match status" value="1"/>
</dbReference>
<feature type="signal peptide" evidence="7">
    <location>
        <begin position="1"/>
        <end position="25"/>
    </location>
</feature>
<dbReference type="InterPro" id="IPR010510">
    <property type="entry name" value="FGF1-bd"/>
</dbReference>
<keyword evidence="5" id="KW-1015">Disulfide bond</keyword>
<dbReference type="PANTHER" id="PTHR15258">
    <property type="entry name" value="FGF BINDING PROTEIN-RELATED"/>
    <property type="match status" value="1"/>
</dbReference>
<name>A0AAQ4QEE3_GASAC</name>
<evidence type="ECO:0000313" key="8">
    <source>
        <dbReference type="Ensembl" id="ENSGACP00000048798.1"/>
    </source>
</evidence>
<evidence type="ECO:0000256" key="2">
    <source>
        <dbReference type="ARBA" id="ARBA00008326"/>
    </source>
</evidence>
<feature type="chain" id="PRO_5042951826" evidence="7">
    <location>
        <begin position="26"/>
        <end position="212"/>
    </location>
</feature>
<reference evidence="8 9" key="1">
    <citation type="journal article" date="2021" name="G3 (Bethesda)">
        <title>Improved contiguity of the threespine stickleback genome using long-read sequencing.</title>
        <authorList>
            <person name="Nath S."/>
            <person name="Shaw D.E."/>
            <person name="White M.A."/>
        </authorList>
    </citation>
    <scope>NUCLEOTIDE SEQUENCE [LARGE SCALE GENOMIC DNA]</scope>
    <source>
        <strain evidence="8 9">Lake Benthic</strain>
    </source>
</reference>
<proteinExistence type="inferred from homology"/>
<dbReference type="GO" id="GO:0007267">
    <property type="term" value="P:cell-cell signaling"/>
    <property type="evidence" value="ECO:0007669"/>
    <property type="project" value="TreeGrafter"/>
</dbReference>
<organism evidence="8 9">
    <name type="scientific">Gasterosteus aculeatus aculeatus</name>
    <name type="common">three-spined stickleback</name>
    <dbReference type="NCBI Taxonomy" id="481459"/>
    <lineage>
        <taxon>Eukaryota</taxon>
        <taxon>Metazoa</taxon>
        <taxon>Chordata</taxon>
        <taxon>Craniata</taxon>
        <taxon>Vertebrata</taxon>
        <taxon>Euteleostomi</taxon>
        <taxon>Actinopterygii</taxon>
        <taxon>Neopterygii</taxon>
        <taxon>Teleostei</taxon>
        <taxon>Neoteleostei</taxon>
        <taxon>Acanthomorphata</taxon>
        <taxon>Eupercaria</taxon>
        <taxon>Perciformes</taxon>
        <taxon>Cottioidei</taxon>
        <taxon>Gasterosteales</taxon>
        <taxon>Gasterosteidae</taxon>
        <taxon>Gasterosteus</taxon>
    </lineage>
</organism>
<evidence type="ECO:0000256" key="5">
    <source>
        <dbReference type="ARBA" id="ARBA00023157"/>
    </source>
</evidence>
<evidence type="ECO:0000256" key="4">
    <source>
        <dbReference type="ARBA" id="ARBA00022729"/>
    </source>
</evidence>
<evidence type="ECO:0000256" key="7">
    <source>
        <dbReference type="SAM" id="SignalP"/>
    </source>
</evidence>
<comment type="subcellular location">
    <subcellularLocation>
        <location evidence="1">Secreted</location>
    </subcellularLocation>
</comment>
<evidence type="ECO:0000256" key="1">
    <source>
        <dbReference type="ARBA" id="ARBA00004613"/>
    </source>
</evidence>
<reference evidence="8" key="2">
    <citation type="submission" date="2025-08" db="UniProtKB">
        <authorList>
            <consortium name="Ensembl"/>
        </authorList>
    </citation>
    <scope>IDENTIFICATION</scope>
</reference>
<keyword evidence="6" id="KW-0340">Growth factor binding</keyword>
<dbReference type="AlphaFoldDB" id="A0AAQ4QEE3"/>
<evidence type="ECO:0000256" key="3">
    <source>
        <dbReference type="ARBA" id="ARBA00022525"/>
    </source>
</evidence>
<accession>A0AAQ4QEE3</accession>
<keyword evidence="9" id="KW-1185">Reference proteome</keyword>
<keyword evidence="3" id="KW-0964">Secreted</keyword>